<organism evidence="1 2">
    <name type="scientific">Rubroshorea leprosula</name>
    <dbReference type="NCBI Taxonomy" id="152421"/>
    <lineage>
        <taxon>Eukaryota</taxon>
        <taxon>Viridiplantae</taxon>
        <taxon>Streptophyta</taxon>
        <taxon>Embryophyta</taxon>
        <taxon>Tracheophyta</taxon>
        <taxon>Spermatophyta</taxon>
        <taxon>Magnoliopsida</taxon>
        <taxon>eudicotyledons</taxon>
        <taxon>Gunneridae</taxon>
        <taxon>Pentapetalae</taxon>
        <taxon>rosids</taxon>
        <taxon>malvids</taxon>
        <taxon>Malvales</taxon>
        <taxon>Dipterocarpaceae</taxon>
        <taxon>Rubroshorea</taxon>
    </lineage>
</organism>
<dbReference type="Proteomes" id="UP001054252">
    <property type="component" value="Unassembled WGS sequence"/>
</dbReference>
<keyword evidence="2" id="KW-1185">Reference proteome</keyword>
<name>A0AAV5J5W1_9ROSI</name>
<accession>A0AAV5J5W1</accession>
<sequence length="78" mass="8869">MEPFQDDFETEKHYAEVLLMNMIDSVDATPVEAEMIAAFKAYDLITAEFGIIPKSCKLFGDPCPLTRWIIGEDKLQKV</sequence>
<dbReference type="AlphaFoldDB" id="A0AAV5J5W1"/>
<evidence type="ECO:0000313" key="1">
    <source>
        <dbReference type="EMBL" id="GKV08061.1"/>
    </source>
</evidence>
<proteinExistence type="predicted"/>
<protein>
    <submittedName>
        <fullName evidence="1">Uncharacterized protein</fullName>
    </submittedName>
</protein>
<reference evidence="1 2" key="1">
    <citation type="journal article" date="2021" name="Commun. Biol.">
        <title>The genome of Shorea leprosula (Dipterocarpaceae) highlights the ecological relevance of drought in aseasonal tropical rainforests.</title>
        <authorList>
            <person name="Ng K.K.S."/>
            <person name="Kobayashi M.J."/>
            <person name="Fawcett J.A."/>
            <person name="Hatakeyama M."/>
            <person name="Paape T."/>
            <person name="Ng C.H."/>
            <person name="Ang C.C."/>
            <person name="Tnah L.H."/>
            <person name="Lee C.T."/>
            <person name="Nishiyama T."/>
            <person name="Sese J."/>
            <person name="O'Brien M.J."/>
            <person name="Copetti D."/>
            <person name="Mohd Noor M.I."/>
            <person name="Ong R.C."/>
            <person name="Putra M."/>
            <person name="Sireger I.Z."/>
            <person name="Indrioko S."/>
            <person name="Kosugi Y."/>
            <person name="Izuno A."/>
            <person name="Isagi Y."/>
            <person name="Lee S.L."/>
            <person name="Shimizu K.K."/>
        </authorList>
    </citation>
    <scope>NUCLEOTIDE SEQUENCE [LARGE SCALE GENOMIC DNA]</scope>
    <source>
        <strain evidence="1">214</strain>
    </source>
</reference>
<comment type="caution">
    <text evidence="1">The sequence shown here is derived from an EMBL/GenBank/DDBJ whole genome shotgun (WGS) entry which is preliminary data.</text>
</comment>
<dbReference type="EMBL" id="BPVZ01000028">
    <property type="protein sequence ID" value="GKV08061.1"/>
    <property type="molecule type" value="Genomic_DNA"/>
</dbReference>
<gene>
    <name evidence="1" type="ORF">SLEP1_g19747</name>
</gene>
<evidence type="ECO:0000313" key="2">
    <source>
        <dbReference type="Proteomes" id="UP001054252"/>
    </source>
</evidence>